<organism evidence="1 2">
    <name type="scientific">Thermosulfidibacter takaii (strain DSM 17441 / JCM 13301 / NBRC 103674 / ABI70S6)</name>
    <dbReference type="NCBI Taxonomy" id="1298851"/>
    <lineage>
        <taxon>Bacteria</taxon>
        <taxon>Pseudomonadati</taxon>
        <taxon>Thermosulfidibacterota</taxon>
        <taxon>Thermosulfidibacteria</taxon>
        <taxon>Thermosulfidibacterales</taxon>
        <taxon>Thermosulfidibacteraceae</taxon>
    </lineage>
</organism>
<dbReference type="RefSeq" id="WP_068550082.1">
    <property type="nucleotide sequence ID" value="NZ_AP013035.1"/>
</dbReference>
<proteinExistence type="predicted"/>
<accession>A0A0S3QUW7</accession>
<evidence type="ECO:0000313" key="1">
    <source>
        <dbReference type="EMBL" id="BAT72090.1"/>
    </source>
</evidence>
<reference evidence="2" key="1">
    <citation type="journal article" date="2018" name="Science">
        <title>A primordial and reversible TCA cycle in a facultatively chemolithoautotrophic thermophile.</title>
        <authorList>
            <person name="Nunoura T."/>
            <person name="Chikaraishi Y."/>
            <person name="Izaki R."/>
            <person name="Suwa T."/>
            <person name="Sato T."/>
            <person name="Harada T."/>
            <person name="Mori K."/>
            <person name="Kato Y."/>
            <person name="Miyazaki M."/>
            <person name="Shimamura S."/>
            <person name="Yanagawa K."/>
            <person name="Shuto A."/>
            <person name="Ohkouchi N."/>
            <person name="Fujita N."/>
            <person name="Takaki Y."/>
            <person name="Atomi H."/>
            <person name="Takai K."/>
        </authorList>
    </citation>
    <scope>NUCLEOTIDE SEQUENCE [LARGE SCALE GENOMIC DNA]</scope>
    <source>
        <strain evidence="2">DSM 17441 / JCM 13301 / NBRC 103674 / ABI70S6</strain>
    </source>
</reference>
<protein>
    <submittedName>
        <fullName evidence="1">Uncharacterized protein</fullName>
    </submittedName>
</protein>
<gene>
    <name evidence="1" type="ORF">TST_1303</name>
</gene>
<name>A0A0S3QUW7_THET7</name>
<evidence type="ECO:0000313" key="2">
    <source>
        <dbReference type="Proteomes" id="UP000063234"/>
    </source>
</evidence>
<keyword evidence="2" id="KW-1185">Reference proteome</keyword>
<dbReference type="KEGG" id="ttk:TST_1303"/>
<dbReference type="EMBL" id="AP013035">
    <property type="protein sequence ID" value="BAT72090.1"/>
    <property type="molecule type" value="Genomic_DNA"/>
</dbReference>
<dbReference type="Proteomes" id="UP000063234">
    <property type="component" value="Chromosome"/>
</dbReference>
<sequence length="110" mass="12658">MKKLKIRENDNTIYVTLLFDHENIAHQISITINPHYLHCEAVPPSFASKEFFKKLSQILGEPAEKPRIRESYSDCGEEAGSLFASWKHSAEAQELKEKLLELLKQEGFNL</sequence>
<dbReference type="AlphaFoldDB" id="A0A0S3QUW7"/>
<dbReference type="STRING" id="1298851.TST_1303"/>